<dbReference type="HOGENOM" id="CLU_001265_33_1_1"/>
<dbReference type="OMA" id="PEERTHC"/>
<dbReference type="EMBL" id="DS469567">
    <property type="protein sequence ID" value="EDO42217.1"/>
    <property type="molecule type" value="Genomic_DNA"/>
</dbReference>
<dbReference type="InParanoid" id="A7S240"/>
<feature type="transmembrane region" description="Helical" evidence="5">
    <location>
        <begin position="15"/>
        <end position="34"/>
    </location>
</feature>
<reference evidence="7 8" key="1">
    <citation type="journal article" date="2007" name="Science">
        <title>Sea anemone genome reveals ancestral eumetazoan gene repertoire and genomic organization.</title>
        <authorList>
            <person name="Putnam N.H."/>
            <person name="Srivastava M."/>
            <person name="Hellsten U."/>
            <person name="Dirks B."/>
            <person name="Chapman J."/>
            <person name="Salamov A."/>
            <person name="Terry A."/>
            <person name="Shapiro H."/>
            <person name="Lindquist E."/>
            <person name="Kapitonov V.V."/>
            <person name="Jurka J."/>
            <person name="Genikhovich G."/>
            <person name="Grigoriev I.V."/>
            <person name="Lucas S.M."/>
            <person name="Steele R.E."/>
            <person name="Finnerty J.R."/>
            <person name="Technau U."/>
            <person name="Martindale M.Q."/>
            <person name="Rokhsar D.S."/>
        </authorList>
    </citation>
    <scope>NUCLEOTIDE SEQUENCE [LARGE SCALE GENOMIC DNA]</scope>
    <source>
        <strain evidence="8">CH2 X CH6</strain>
    </source>
</reference>
<keyword evidence="4 5" id="KW-0472">Membrane</keyword>
<proteinExistence type="predicted"/>
<feature type="transmembrane region" description="Helical" evidence="5">
    <location>
        <begin position="75"/>
        <end position="97"/>
    </location>
</feature>
<dbReference type="InterPro" id="IPR036259">
    <property type="entry name" value="MFS_trans_sf"/>
</dbReference>
<evidence type="ECO:0000313" key="8">
    <source>
        <dbReference type="Proteomes" id="UP000001593"/>
    </source>
</evidence>
<dbReference type="AlphaFoldDB" id="A7S240"/>
<dbReference type="PANTHER" id="PTHR24064">
    <property type="entry name" value="SOLUTE CARRIER FAMILY 22 MEMBER"/>
    <property type="match status" value="1"/>
</dbReference>
<feature type="transmembrane region" description="Helical" evidence="5">
    <location>
        <begin position="132"/>
        <end position="150"/>
    </location>
</feature>
<evidence type="ECO:0000313" key="7">
    <source>
        <dbReference type="EMBL" id="EDO42217.1"/>
    </source>
</evidence>
<feature type="non-terminal residue" evidence="7">
    <location>
        <position position="222"/>
    </location>
</feature>
<keyword evidence="3 5" id="KW-1133">Transmembrane helix</keyword>
<dbReference type="InterPro" id="IPR020846">
    <property type="entry name" value="MFS_dom"/>
</dbReference>
<keyword evidence="2 5" id="KW-0812">Transmembrane</keyword>
<evidence type="ECO:0000256" key="3">
    <source>
        <dbReference type="ARBA" id="ARBA00022989"/>
    </source>
</evidence>
<dbReference type="Gene3D" id="1.20.1250.20">
    <property type="entry name" value="MFS general substrate transporter like domains"/>
    <property type="match status" value="1"/>
</dbReference>
<feature type="domain" description="Major facilitator superfamily (MFS) profile" evidence="6">
    <location>
        <begin position="1"/>
        <end position="222"/>
    </location>
</feature>
<feature type="transmembrane region" description="Helical" evidence="5">
    <location>
        <begin position="109"/>
        <end position="126"/>
    </location>
</feature>
<gene>
    <name evidence="7" type="ORF">NEMVEDRAFT_v1g101715</name>
</gene>
<evidence type="ECO:0000259" key="6">
    <source>
        <dbReference type="PROSITE" id="PS50850"/>
    </source>
</evidence>
<protein>
    <recommendedName>
        <fullName evidence="6">Major facilitator superfamily (MFS) profile domain-containing protein</fullName>
    </recommendedName>
</protein>
<dbReference type="Pfam" id="PF00083">
    <property type="entry name" value="Sugar_tr"/>
    <property type="match status" value="1"/>
</dbReference>
<sequence>TFVFQWDLVCEYSSLSWATNSIMFTGWLFGNIVFGILSDKYGRRKVLFISSCMVCWVAFASSFVPYYWLYAVFRFFIGFGLGGSIVILFIMATEFVGPQKRAMAGTFTWYFWTGALMLIALLAYFIRDWRILSITTSAPGILLFLFWWLIPESVRWLLTHERSKEAEMILRKVGKFNKHEASPDTHLGLPPGQDHQGRQANFFDLFRTRSMTKKTVISWISW</sequence>
<name>A7S240_NEMVE</name>
<feature type="transmembrane region" description="Helical" evidence="5">
    <location>
        <begin position="46"/>
        <end position="69"/>
    </location>
</feature>
<dbReference type="PhylomeDB" id="A7S240"/>
<comment type="subcellular location">
    <subcellularLocation>
        <location evidence="1">Membrane</location>
        <topology evidence="1">Multi-pass membrane protein</topology>
    </subcellularLocation>
</comment>
<dbReference type="eggNOG" id="KOG0255">
    <property type="taxonomic scope" value="Eukaryota"/>
</dbReference>
<dbReference type="GO" id="GO:0022857">
    <property type="term" value="F:transmembrane transporter activity"/>
    <property type="evidence" value="ECO:0007669"/>
    <property type="project" value="InterPro"/>
</dbReference>
<evidence type="ECO:0000256" key="4">
    <source>
        <dbReference type="ARBA" id="ARBA00023136"/>
    </source>
</evidence>
<accession>A7S240</accession>
<evidence type="ECO:0000256" key="1">
    <source>
        <dbReference type="ARBA" id="ARBA00004141"/>
    </source>
</evidence>
<dbReference type="SUPFAM" id="SSF103473">
    <property type="entry name" value="MFS general substrate transporter"/>
    <property type="match status" value="1"/>
</dbReference>
<evidence type="ECO:0000256" key="2">
    <source>
        <dbReference type="ARBA" id="ARBA00022692"/>
    </source>
</evidence>
<organism evidence="7 8">
    <name type="scientific">Nematostella vectensis</name>
    <name type="common">Starlet sea anemone</name>
    <dbReference type="NCBI Taxonomy" id="45351"/>
    <lineage>
        <taxon>Eukaryota</taxon>
        <taxon>Metazoa</taxon>
        <taxon>Cnidaria</taxon>
        <taxon>Anthozoa</taxon>
        <taxon>Hexacorallia</taxon>
        <taxon>Actiniaria</taxon>
        <taxon>Edwardsiidae</taxon>
        <taxon>Nematostella</taxon>
    </lineage>
</organism>
<dbReference type="PROSITE" id="PS50850">
    <property type="entry name" value="MFS"/>
    <property type="match status" value="1"/>
</dbReference>
<dbReference type="STRING" id="45351.A7S240"/>
<evidence type="ECO:0000256" key="5">
    <source>
        <dbReference type="SAM" id="Phobius"/>
    </source>
</evidence>
<keyword evidence="8" id="KW-1185">Reference proteome</keyword>
<dbReference type="GO" id="GO:0016020">
    <property type="term" value="C:membrane"/>
    <property type="evidence" value="ECO:0007669"/>
    <property type="project" value="UniProtKB-SubCell"/>
</dbReference>
<dbReference type="InterPro" id="IPR005828">
    <property type="entry name" value="MFS_sugar_transport-like"/>
</dbReference>
<dbReference type="Proteomes" id="UP000001593">
    <property type="component" value="Unassembled WGS sequence"/>
</dbReference>